<dbReference type="AlphaFoldDB" id="A0A378YEP8"/>
<dbReference type="PROSITE" id="PS50943">
    <property type="entry name" value="HTH_CROC1"/>
    <property type="match status" value="1"/>
</dbReference>
<sequence>MTNSVYDAREALGARLRELRRAAGLTGRRLAELSGWHESKVSKLESAITKPSDADLRAYCEHTGNNDQLPDLLATLHNIDAAYVEWRRVLSTGLKRRQQKSLRIEAEAKDIRVYQPQIVPGLLQTPEYAEAKLRAGIEFYRIPNDLAEGVAKRMERQQILYKRDHRFHFVIAEQALHGTVGNDEVMIGQLDRLSAAIGMPRVTIGIVPAQAEVLVVSSNFAMYDDRLVMVEGTAAELTITQPREIAIYGRAFNILASQSVTGKTARALIYKARETRS</sequence>
<dbReference type="Gene3D" id="1.10.260.40">
    <property type="entry name" value="lambda repressor-like DNA-binding domains"/>
    <property type="match status" value="1"/>
</dbReference>
<keyword evidence="3" id="KW-1185">Reference proteome</keyword>
<protein>
    <submittedName>
        <fullName evidence="2">Helix-turn-helix</fullName>
    </submittedName>
</protein>
<dbReference type="CDD" id="cd00093">
    <property type="entry name" value="HTH_XRE"/>
    <property type="match status" value="1"/>
</dbReference>
<dbReference type="EMBL" id="UGRY01000002">
    <property type="protein sequence ID" value="SUA75173.1"/>
    <property type="molecule type" value="Genomic_DNA"/>
</dbReference>
<dbReference type="SMART" id="SM00530">
    <property type="entry name" value="HTH_XRE"/>
    <property type="match status" value="1"/>
</dbReference>
<dbReference type="Pfam" id="PF13560">
    <property type="entry name" value="HTH_31"/>
    <property type="match status" value="1"/>
</dbReference>
<proteinExistence type="predicted"/>
<gene>
    <name evidence="2" type="ORF">NCTC1934_01950</name>
</gene>
<dbReference type="InterPro" id="IPR043917">
    <property type="entry name" value="DUF5753"/>
</dbReference>
<dbReference type="RefSeq" id="WP_051036663.1">
    <property type="nucleotide sequence ID" value="NZ_UGRY01000002.1"/>
</dbReference>
<dbReference type="GO" id="GO:0003677">
    <property type="term" value="F:DNA binding"/>
    <property type="evidence" value="ECO:0007669"/>
    <property type="project" value="InterPro"/>
</dbReference>
<evidence type="ECO:0000313" key="3">
    <source>
        <dbReference type="Proteomes" id="UP000255467"/>
    </source>
</evidence>
<dbReference type="InterPro" id="IPR001387">
    <property type="entry name" value="Cro/C1-type_HTH"/>
</dbReference>
<evidence type="ECO:0000313" key="2">
    <source>
        <dbReference type="EMBL" id="SUA75173.1"/>
    </source>
</evidence>
<evidence type="ECO:0000259" key="1">
    <source>
        <dbReference type="PROSITE" id="PS50943"/>
    </source>
</evidence>
<accession>A0A378YEP8</accession>
<organism evidence="2 3">
    <name type="scientific">Nocardia otitidiscaviarum</name>
    <dbReference type="NCBI Taxonomy" id="1823"/>
    <lineage>
        <taxon>Bacteria</taxon>
        <taxon>Bacillati</taxon>
        <taxon>Actinomycetota</taxon>
        <taxon>Actinomycetes</taxon>
        <taxon>Mycobacteriales</taxon>
        <taxon>Nocardiaceae</taxon>
        <taxon>Nocardia</taxon>
    </lineage>
</organism>
<dbReference type="Pfam" id="PF19054">
    <property type="entry name" value="DUF5753"/>
    <property type="match status" value="1"/>
</dbReference>
<dbReference type="Proteomes" id="UP000255467">
    <property type="component" value="Unassembled WGS sequence"/>
</dbReference>
<name>A0A378YEP8_9NOCA</name>
<reference evidence="2 3" key="1">
    <citation type="submission" date="2018-06" db="EMBL/GenBank/DDBJ databases">
        <authorList>
            <consortium name="Pathogen Informatics"/>
            <person name="Doyle S."/>
        </authorList>
    </citation>
    <scope>NUCLEOTIDE SEQUENCE [LARGE SCALE GENOMIC DNA]</scope>
    <source>
        <strain evidence="2 3">NCTC1934</strain>
    </source>
</reference>
<dbReference type="SUPFAM" id="SSF47413">
    <property type="entry name" value="lambda repressor-like DNA-binding domains"/>
    <property type="match status" value="1"/>
</dbReference>
<dbReference type="InterPro" id="IPR010982">
    <property type="entry name" value="Lambda_DNA-bd_dom_sf"/>
</dbReference>
<feature type="domain" description="HTH cro/C1-type" evidence="1">
    <location>
        <begin position="16"/>
        <end position="72"/>
    </location>
</feature>
<dbReference type="OrthoDB" id="4534176at2"/>